<evidence type="ECO:0000256" key="1">
    <source>
        <dbReference type="SAM" id="MobiDB-lite"/>
    </source>
</evidence>
<reference evidence="2 3" key="1">
    <citation type="submission" date="2019-11" db="EMBL/GenBank/DDBJ databases">
        <title>Whole genome sequence of Oryza granulata.</title>
        <authorList>
            <person name="Li W."/>
        </authorList>
    </citation>
    <scope>NUCLEOTIDE SEQUENCE [LARGE SCALE GENOMIC DNA]</scope>
    <source>
        <strain evidence="3">cv. Menghai</strain>
        <tissue evidence="2">Leaf</tissue>
    </source>
</reference>
<name>A0A6G1BL17_9ORYZ</name>
<sequence length="68" mass="7350">MSSITADTYPDSVGSYHPPTPPTFPPPHLAPAAAPRGALVRRQLDFADADASASALEDYDYFLYPRRG</sequence>
<comment type="caution">
    <text evidence="2">The sequence shown here is derived from an EMBL/GenBank/DDBJ whole genome shotgun (WGS) entry which is preliminary data.</text>
</comment>
<keyword evidence="3" id="KW-1185">Reference proteome</keyword>
<evidence type="ECO:0000313" key="2">
    <source>
        <dbReference type="EMBL" id="KAF0888417.1"/>
    </source>
</evidence>
<accession>A0A6G1BL17</accession>
<proteinExistence type="predicted"/>
<evidence type="ECO:0000313" key="3">
    <source>
        <dbReference type="Proteomes" id="UP000479710"/>
    </source>
</evidence>
<organism evidence="2 3">
    <name type="scientific">Oryza meyeriana var. granulata</name>
    <dbReference type="NCBI Taxonomy" id="110450"/>
    <lineage>
        <taxon>Eukaryota</taxon>
        <taxon>Viridiplantae</taxon>
        <taxon>Streptophyta</taxon>
        <taxon>Embryophyta</taxon>
        <taxon>Tracheophyta</taxon>
        <taxon>Spermatophyta</taxon>
        <taxon>Magnoliopsida</taxon>
        <taxon>Liliopsida</taxon>
        <taxon>Poales</taxon>
        <taxon>Poaceae</taxon>
        <taxon>BOP clade</taxon>
        <taxon>Oryzoideae</taxon>
        <taxon>Oryzeae</taxon>
        <taxon>Oryzinae</taxon>
        <taxon>Oryza</taxon>
        <taxon>Oryza meyeriana</taxon>
    </lineage>
</organism>
<protein>
    <submittedName>
        <fullName evidence="2">Uncharacterized protein</fullName>
    </submittedName>
</protein>
<dbReference type="AlphaFoldDB" id="A0A6G1BL17"/>
<feature type="compositionally biased region" description="Pro residues" evidence="1">
    <location>
        <begin position="18"/>
        <end position="29"/>
    </location>
</feature>
<dbReference type="EMBL" id="SPHZ02000012">
    <property type="protein sequence ID" value="KAF0888417.1"/>
    <property type="molecule type" value="Genomic_DNA"/>
</dbReference>
<feature type="region of interest" description="Disordered" evidence="1">
    <location>
        <begin position="1"/>
        <end position="32"/>
    </location>
</feature>
<dbReference type="Proteomes" id="UP000479710">
    <property type="component" value="Unassembled WGS sequence"/>
</dbReference>
<gene>
    <name evidence="2" type="ORF">E2562_014233</name>
</gene>